<evidence type="ECO:0000313" key="1">
    <source>
        <dbReference type="EMBL" id="KAK8785239.1"/>
    </source>
</evidence>
<dbReference type="EMBL" id="JARKHS020003762">
    <property type="protein sequence ID" value="KAK8785239.1"/>
    <property type="molecule type" value="Genomic_DNA"/>
</dbReference>
<name>A0AAQ4FDD7_AMBAM</name>
<dbReference type="Proteomes" id="UP001321473">
    <property type="component" value="Unassembled WGS sequence"/>
</dbReference>
<keyword evidence="2" id="KW-1185">Reference proteome</keyword>
<accession>A0AAQ4FDD7</accession>
<proteinExistence type="predicted"/>
<dbReference type="AlphaFoldDB" id="A0AAQ4FDD7"/>
<comment type="caution">
    <text evidence="1">The sequence shown here is derived from an EMBL/GenBank/DDBJ whole genome shotgun (WGS) entry which is preliminary data.</text>
</comment>
<organism evidence="1 2">
    <name type="scientific">Amblyomma americanum</name>
    <name type="common">Lone star tick</name>
    <dbReference type="NCBI Taxonomy" id="6943"/>
    <lineage>
        <taxon>Eukaryota</taxon>
        <taxon>Metazoa</taxon>
        <taxon>Ecdysozoa</taxon>
        <taxon>Arthropoda</taxon>
        <taxon>Chelicerata</taxon>
        <taxon>Arachnida</taxon>
        <taxon>Acari</taxon>
        <taxon>Parasitiformes</taxon>
        <taxon>Ixodida</taxon>
        <taxon>Ixodoidea</taxon>
        <taxon>Ixodidae</taxon>
        <taxon>Amblyomminae</taxon>
        <taxon>Amblyomma</taxon>
    </lineage>
</organism>
<protein>
    <submittedName>
        <fullName evidence="1">Uncharacterized protein</fullName>
    </submittedName>
</protein>
<gene>
    <name evidence="1" type="ORF">V5799_008398</name>
</gene>
<sequence length="117" mass="13361">MFEENLPECWPFKKDLRVLRISDTAMVLFAFVKVTLGKDLEDDDYEVNLEAPKLLLKRHQLVFPNESVTDYANRVERLMSTFTDASMVKAAEDIVQLEQTRADQGVKLVLVSLSLLG</sequence>
<reference evidence="1 2" key="1">
    <citation type="journal article" date="2023" name="Arcadia Sci">
        <title>De novo assembly of a long-read Amblyomma americanum tick genome.</title>
        <authorList>
            <person name="Chou S."/>
            <person name="Poskanzer K.E."/>
            <person name="Rollins M."/>
            <person name="Thuy-Boun P.S."/>
        </authorList>
    </citation>
    <scope>NUCLEOTIDE SEQUENCE [LARGE SCALE GENOMIC DNA]</scope>
    <source>
        <strain evidence="1">F_SG_1</strain>
        <tissue evidence="1">Salivary glands</tissue>
    </source>
</reference>
<evidence type="ECO:0000313" key="2">
    <source>
        <dbReference type="Proteomes" id="UP001321473"/>
    </source>
</evidence>